<evidence type="ECO:0000313" key="3">
    <source>
        <dbReference type="EMBL" id="OGY24888.1"/>
    </source>
</evidence>
<organism evidence="3 4">
    <name type="scientific">Candidatus Woykebacteria bacterium RBG_16_39_9b</name>
    <dbReference type="NCBI Taxonomy" id="1802595"/>
    <lineage>
        <taxon>Bacteria</taxon>
        <taxon>Candidatus Woykeibacteriota</taxon>
    </lineage>
</organism>
<evidence type="ECO:0000256" key="1">
    <source>
        <dbReference type="SAM" id="MobiDB-lite"/>
    </source>
</evidence>
<feature type="compositionally biased region" description="Low complexity" evidence="1">
    <location>
        <begin position="190"/>
        <end position="210"/>
    </location>
</feature>
<dbReference type="Proteomes" id="UP000178162">
    <property type="component" value="Unassembled WGS sequence"/>
</dbReference>
<keyword evidence="2" id="KW-1133">Transmembrane helix</keyword>
<dbReference type="STRING" id="1802595.A2134_02465"/>
<accession>A0A1G1WB14</accession>
<feature type="transmembrane region" description="Helical" evidence="2">
    <location>
        <begin position="71"/>
        <end position="95"/>
    </location>
</feature>
<evidence type="ECO:0000256" key="2">
    <source>
        <dbReference type="SAM" id="Phobius"/>
    </source>
</evidence>
<gene>
    <name evidence="3" type="ORF">A2134_02465</name>
</gene>
<keyword evidence="2" id="KW-0472">Membrane</keyword>
<comment type="caution">
    <text evidence="3">The sequence shown here is derived from an EMBL/GenBank/DDBJ whole genome shotgun (WGS) entry which is preliminary data.</text>
</comment>
<feature type="region of interest" description="Disordered" evidence="1">
    <location>
        <begin position="181"/>
        <end position="214"/>
    </location>
</feature>
<name>A0A1G1WB14_9BACT</name>
<reference evidence="3 4" key="1">
    <citation type="journal article" date="2016" name="Nat. Commun.">
        <title>Thousands of microbial genomes shed light on interconnected biogeochemical processes in an aquifer system.</title>
        <authorList>
            <person name="Anantharaman K."/>
            <person name="Brown C.T."/>
            <person name="Hug L.A."/>
            <person name="Sharon I."/>
            <person name="Castelle C.J."/>
            <person name="Probst A.J."/>
            <person name="Thomas B.C."/>
            <person name="Singh A."/>
            <person name="Wilkins M.J."/>
            <person name="Karaoz U."/>
            <person name="Brodie E.L."/>
            <person name="Williams K.H."/>
            <person name="Hubbard S.S."/>
            <person name="Banfield J.F."/>
        </authorList>
    </citation>
    <scope>NUCLEOTIDE SEQUENCE [LARGE SCALE GENOMIC DNA]</scope>
</reference>
<dbReference type="AlphaFoldDB" id="A0A1G1WB14"/>
<evidence type="ECO:0000313" key="4">
    <source>
        <dbReference type="Proteomes" id="UP000178162"/>
    </source>
</evidence>
<dbReference type="Gene3D" id="3.30.70.60">
    <property type="match status" value="1"/>
</dbReference>
<keyword evidence="2" id="KW-0812">Transmembrane</keyword>
<proteinExistence type="predicted"/>
<protein>
    <submittedName>
        <fullName evidence="3">Uncharacterized protein</fullName>
    </submittedName>
</protein>
<dbReference type="EMBL" id="MHCR01000029">
    <property type="protein sequence ID" value="OGY24888.1"/>
    <property type="molecule type" value="Genomic_DNA"/>
</dbReference>
<dbReference type="InterPro" id="IPR014717">
    <property type="entry name" value="Transl_elong_EF1B/ribsomal_bS6"/>
</dbReference>
<feature type="region of interest" description="Disordered" evidence="1">
    <location>
        <begin position="1"/>
        <end position="54"/>
    </location>
</feature>
<sequence length="317" mass="34167">MKKESKTITKKPSAQAPASPTEEIEPSVVAGDVESTQTKSEVITPPNREKKPSGKLDRLSLNKLVGVLKNYLLFTALSIVITVVVSVVIFNYFIIPNLKAISQLRAQNEQERAKAEVIAQNITSLRNIPDEEVEDSSQVLESFMPSSKDILRMASIMEEVAKISKIKISSIQTVIKTIKSPSSTGTSNLPSEPSTGIPSGGSSPQSSVRGVPQVAAATTEKEYSINVSLKGDFLSAIKFLSNLKKVNRAILVSEITTKGSDTTAEIKVLLGEPQSSARPDQVSSFTQEEKEVLNQISQLSIDAFPSAAPTGRPNPFK</sequence>